<reference evidence="7" key="1">
    <citation type="submission" date="2021-01" db="EMBL/GenBank/DDBJ databases">
        <authorList>
            <person name="Corre E."/>
            <person name="Pelletier E."/>
            <person name="Niang G."/>
            <person name="Scheremetjew M."/>
            <person name="Finn R."/>
            <person name="Kale V."/>
            <person name="Holt S."/>
            <person name="Cochrane G."/>
            <person name="Meng A."/>
            <person name="Brown T."/>
            <person name="Cohen L."/>
        </authorList>
    </citation>
    <scope>NUCLEOTIDE SEQUENCE</scope>
    <source>
        <strain evidence="7">NY070348D</strain>
    </source>
</reference>
<dbReference type="PANTHER" id="PTHR43301">
    <property type="entry name" value="ARABINAN ENDO-1,5-ALPHA-L-ARABINOSIDASE"/>
    <property type="match status" value="1"/>
</dbReference>
<dbReference type="InterPro" id="IPR050727">
    <property type="entry name" value="GH43_arabinanases"/>
</dbReference>
<organism evidence="7">
    <name type="scientific">Mucochytrium quahogii</name>
    <dbReference type="NCBI Taxonomy" id="96639"/>
    <lineage>
        <taxon>Eukaryota</taxon>
        <taxon>Sar</taxon>
        <taxon>Stramenopiles</taxon>
        <taxon>Bigyra</taxon>
        <taxon>Labyrinthulomycetes</taxon>
        <taxon>Thraustochytrida</taxon>
        <taxon>Thraustochytriidae</taxon>
        <taxon>Mucochytrium</taxon>
    </lineage>
</organism>
<evidence type="ECO:0000256" key="5">
    <source>
        <dbReference type="ARBA" id="ARBA00042202"/>
    </source>
</evidence>
<comment type="pathway">
    <text evidence="1">Glycan metabolism; L-arabinan degradation.</text>
</comment>
<name>A0A7S2S3Z1_9STRA</name>
<evidence type="ECO:0000256" key="4">
    <source>
        <dbReference type="ARBA" id="ARBA00023295"/>
    </source>
</evidence>
<proteinExistence type="inferred from homology"/>
<dbReference type="InterPro" id="IPR023296">
    <property type="entry name" value="Glyco_hydro_beta-prop_sf"/>
</dbReference>
<dbReference type="EMBL" id="HBHK01015626">
    <property type="protein sequence ID" value="CAD9688294.1"/>
    <property type="molecule type" value="Transcribed_RNA"/>
</dbReference>
<dbReference type="GO" id="GO:0005975">
    <property type="term" value="P:carbohydrate metabolic process"/>
    <property type="evidence" value="ECO:0007669"/>
    <property type="project" value="InterPro"/>
</dbReference>
<accession>A0A7S2S3Z1</accession>
<dbReference type="CDD" id="cd08981">
    <property type="entry name" value="GH43_Bt1873-like"/>
    <property type="match status" value="1"/>
</dbReference>
<dbReference type="Gene3D" id="2.115.10.20">
    <property type="entry name" value="Glycosyl hydrolase domain, family 43"/>
    <property type="match status" value="1"/>
</dbReference>
<protein>
    <recommendedName>
        <fullName evidence="5">Endo-1,5-alpha-L-arabinanase A</fullName>
    </recommendedName>
</protein>
<dbReference type="InterPro" id="IPR006710">
    <property type="entry name" value="Glyco_hydro_43"/>
</dbReference>
<keyword evidence="4 6" id="KW-0326">Glycosidase</keyword>
<evidence type="ECO:0000313" key="7">
    <source>
        <dbReference type="EMBL" id="CAD9688294.1"/>
    </source>
</evidence>
<sequence length="335" mass="37371">MNISSIWMRDPFLLSIRDEKVLSSNAKFWLYGTTDKPPDSLSNPYAEFPGTGFNCYCSNDLKKWNGPFPAFRKPDKFWADTQFWAPEVYVYDGRLVMFASMKKTGTNNERGVAILESTSGNPAGPFVPLKNSPITPPSWACLDGTLHVENGRPFMVFCREWTQLGDGQMCAIELSKDLLSAVGKPVTLFSASQAPWSKSFVSASSTHNSNFITDGPFLHRCASSGELVMLWSSIGTNDKYCVGIARSTSGRVVGPWVHDKNPLFNRDGGHAMIASIGCEREHSTVTKTKPEHYILLLALHTPNRQLRRSHPELFGILEEREQTTGLAKFSLFDFL</sequence>
<dbReference type="Pfam" id="PF04616">
    <property type="entry name" value="Glyco_hydro_43"/>
    <property type="match status" value="1"/>
</dbReference>
<dbReference type="PANTHER" id="PTHR43301:SF3">
    <property type="entry name" value="ARABINAN ENDO-1,5-ALPHA-L-ARABINOSIDASE A-RELATED"/>
    <property type="match status" value="1"/>
</dbReference>
<comment type="similarity">
    <text evidence="2 6">Belongs to the glycosyl hydrolase 43 family.</text>
</comment>
<evidence type="ECO:0000256" key="3">
    <source>
        <dbReference type="ARBA" id="ARBA00022801"/>
    </source>
</evidence>
<dbReference type="AlphaFoldDB" id="A0A7S2S3Z1"/>
<dbReference type="GO" id="GO:0004553">
    <property type="term" value="F:hydrolase activity, hydrolyzing O-glycosyl compounds"/>
    <property type="evidence" value="ECO:0007669"/>
    <property type="project" value="InterPro"/>
</dbReference>
<dbReference type="SUPFAM" id="SSF75005">
    <property type="entry name" value="Arabinanase/levansucrase/invertase"/>
    <property type="match status" value="1"/>
</dbReference>
<gene>
    <name evidence="7" type="ORF">QSP1433_LOCUS9830</name>
</gene>
<keyword evidence="3 6" id="KW-0378">Hydrolase</keyword>
<evidence type="ECO:0000256" key="1">
    <source>
        <dbReference type="ARBA" id="ARBA00004834"/>
    </source>
</evidence>
<evidence type="ECO:0000256" key="6">
    <source>
        <dbReference type="RuleBase" id="RU361187"/>
    </source>
</evidence>
<evidence type="ECO:0000256" key="2">
    <source>
        <dbReference type="ARBA" id="ARBA00009865"/>
    </source>
</evidence>